<keyword evidence="1 4" id="KW-0732">Signal</keyword>
<dbReference type="SMART" id="SM00560">
    <property type="entry name" value="LamGL"/>
    <property type="match status" value="1"/>
</dbReference>
<evidence type="ECO:0000256" key="4">
    <source>
        <dbReference type="SAM" id="SignalP"/>
    </source>
</evidence>
<evidence type="ECO:0000313" key="7">
    <source>
        <dbReference type="Proteomes" id="UP001160301"/>
    </source>
</evidence>
<keyword evidence="2" id="KW-1015">Disulfide bond</keyword>
<dbReference type="RefSeq" id="WP_136969998.1">
    <property type="nucleotide sequence ID" value="NZ_JARZHI010000063.1"/>
</dbReference>
<dbReference type="InterPro" id="IPR013320">
    <property type="entry name" value="ConA-like_dom_sf"/>
</dbReference>
<accession>A0ABT6P4U9</accession>
<dbReference type="Proteomes" id="UP001160301">
    <property type="component" value="Unassembled WGS sequence"/>
</dbReference>
<dbReference type="EMBL" id="JARZHI010000063">
    <property type="protein sequence ID" value="MDI1435641.1"/>
    <property type="molecule type" value="Genomic_DNA"/>
</dbReference>
<reference evidence="6 7" key="1">
    <citation type="submission" date="2023-04" db="EMBL/GenBank/DDBJ databases">
        <title>The genome sequence of Polyangium sorediatum DSM14670.</title>
        <authorList>
            <person name="Zhang X."/>
        </authorList>
    </citation>
    <scope>NUCLEOTIDE SEQUENCE [LARGE SCALE GENOMIC DNA]</scope>
    <source>
        <strain evidence="6 7">DSM 14670</strain>
    </source>
</reference>
<gene>
    <name evidence="6" type="ORF">QHF89_39425</name>
</gene>
<evidence type="ECO:0000256" key="3">
    <source>
        <dbReference type="SAM" id="MobiDB-lite"/>
    </source>
</evidence>
<feature type="region of interest" description="Disordered" evidence="3">
    <location>
        <begin position="26"/>
        <end position="59"/>
    </location>
</feature>
<dbReference type="InterPro" id="IPR006558">
    <property type="entry name" value="LamG-like"/>
</dbReference>
<name>A0ABT6P4U9_9BACT</name>
<evidence type="ECO:0000256" key="1">
    <source>
        <dbReference type="ARBA" id="ARBA00022729"/>
    </source>
</evidence>
<organism evidence="6 7">
    <name type="scientific">Polyangium sorediatum</name>
    <dbReference type="NCBI Taxonomy" id="889274"/>
    <lineage>
        <taxon>Bacteria</taxon>
        <taxon>Pseudomonadati</taxon>
        <taxon>Myxococcota</taxon>
        <taxon>Polyangia</taxon>
        <taxon>Polyangiales</taxon>
        <taxon>Polyangiaceae</taxon>
        <taxon>Polyangium</taxon>
    </lineage>
</organism>
<evidence type="ECO:0000256" key="2">
    <source>
        <dbReference type="ARBA" id="ARBA00023157"/>
    </source>
</evidence>
<evidence type="ECO:0000259" key="5">
    <source>
        <dbReference type="SMART" id="SM00560"/>
    </source>
</evidence>
<proteinExistence type="predicted"/>
<feature type="region of interest" description="Disordered" evidence="3">
    <location>
        <begin position="90"/>
        <end position="109"/>
    </location>
</feature>
<evidence type="ECO:0000313" key="6">
    <source>
        <dbReference type="EMBL" id="MDI1435641.1"/>
    </source>
</evidence>
<sequence length="288" mass="29868">MSLAPRFLPRLLLGVPLLGCATPLPPPAAPASTPSHGASPTTLEIAGDEAPPPPESSTKQIAAADCTASPALPGLAAWYRFEETEGPVLDSSGYGHHGEATSSGLVRGAPGRVGQGLSFSGGHVRVPSSPCLDFTTAATLELWVRIPPGFGGVGSTVSRGTGNMDDNVLMNTSCGNMQLIFSRKDVQNSTNLTSACGVIPAGPWTHIAYVNDGRTLTLYINGALTSTGPGGFLGPLRSDLFIGRREQGVFPFAGAMDEILWWREARTQAQICGDAGGSWSGGRCLLRP</sequence>
<dbReference type="Pfam" id="PF13385">
    <property type="entry name" value="Laminin_G_3"/>
    <property type="match status" value="1"/>
</dbReference>
<dbReference type="Gene3D" id="2.60.120.200">
    <property type="match status" value="1"/>
</dbReference>
<feature type="compositionally biased region" description="Low complexity" evidence="3">
    <location>
        <begin position="30"/>
        <end position="41"/>
    </location>
</feature>
<protein>
    <submittedName>
        <fullName evidence="6">LamG domain-containing protein</fullName>
    </submittedName>
</protein>
<feature type="domain" description="LamG-like jellyroll fold" evidence="5">
    <location>
        <begin position="136"/>
        <end position="269"/>
    </location>
</feature>
<keyword evidence="7" id="KW-1185">Reference proteome</keyword>
<comment type="caution">
    <text evidence="6">The sequence shown here is derived from an EMBL/GenBank/DDBJ whole genome shotgun (WGS) entry which is preliminary data.</text>
</comment>
<dbReference type="SUPFAM" id="SSF49899">
    <property type="entry name" value="Concanavalin A-like lectins/glucanases"/>
    <property type="match status" value="1"/>
</dbReference>
<feature type="chain" id="PRO_5047138003" evidence="4">
    <location>
        <begin position="29"/>
        <end position="288"/>
    </location>
</feature>
<feature type="signal peptide" evidence="4">
    <location>
        <begin position="1"/>
        <end position="28"/>
    </location>
</feature>